<proteinExistence type="predicted"/>
<organism evidence="1 2">
    <name type="scientific">Cetraspora pellucida</name>
    <dbReference type="NCBI Taxonomy" id="1433469"/>
    <lineage>
        <taxon>Eukaryota</taxon>
        <taxon>Fungi</taxon>
        <taxon>Fungi incertae sedis</taxon>
        <taxon>Mucoromycota</taxon>
        <taxon>Glomeromycotina</taxon>
        <taxon>Glomeromycetes</taxon>
        <taxon>Diversisporales</taxon>
        <taxon>Gigasporaceae</taxon>
        <taxon>Cetraspora</taxon>
    </lineage>
</organism>
<evidence type="ECO:0000313" key="1">
    <source>
        <dbReference type="EMBL" id="CAG8800536.1"/>
    </source>
</evidence>
<comment type="caution">
    <text evidence="1">The sequence shown here is derived from an EMBL/GenBank/DDBJ whole genome shotgun (WGS) entry which is preliminary data.</text>
</comment>
<dbReference type="AlphaFoldDB" id="A0A9N9P8T1"/>
<gene>
    <name evidence="1" type="ORF">CPELLU_LOCUS17679</name>
</gene>
<feature type="non-terminal residue" evidence="1">
    <location>
        <position position="1"/>
    </location>
</feature>
<dbReference type="Proteomes" id="UP000789759">
    <property type="component" value="Unassembled WGS sequence"/>
</dbReference>
<accession>A0A9N9P8T1</accession>
<dbReference type="EMBL" id="CAJVQA010031018">
    <property type="protein sequence ID" value="CAG8800536.1"/>
    <property type="molecule type" value="Genomic_DNA"/>
</dbReference>
<reference evidence="1" key="1">
    <citation type="submission" date="2021-06" db="EMBL/GenBank/DDBJ databases">
        <authorList>
            <person name="Kallberg Y."/>
            <person name="Tangrot J."/>
            <person name="Rosling A."/>
        </authorList>
    </citation>
    <scope>NUCLEOTIDE SEQUENCE</scope>
    <source>
        <strain evidence="1">FL966</strain>
    </source>
</reference>
<protein>
    <submittedName>
        <fullName evidence="1">653_t:CDS:1</fullName>
    </submittedName>
</protein>
<sequence>LLAKIITIYKSQDLTLLQTVLDIGNKEFAIGLTFVAISRVRALSDLLFNSTFTYSKLQKLGKSTRLQQRLVEEQRLLSL</sequence>
<evidence type="ECO:0000313" key="2">
    <source>
        <dbReference type="Proteomes" id="UP000789759"/>
    </source>
</evidence>
<dbReference type="OrthoDB" id="3691720at2759"/>
<keyword evidence="2" id="KW-1185">Reference proteome</keyword>
<name>A0A9N9P8T1_9GLOM</name>